<proteinExistence type="predicted"/>
<dbReference type="EMBL" id="LUKY01000032">
    <property type="protein sequence ID" value="OIZ95152.1"/>
    <property type="molecule type" value="Genomic_DNA"/>
</dbReference>
<evidence type="ECO:0000313" key="1">
    <source>
        <dbReference type="EMBL" id="OIZ95152.1"/>
    </source>
</evidence>
<organism evidence="1 2">
    <name type="scientific">Candidatus Rickettsiella isopodorum</name>
    <dbReference type="NCBI Taxonomy" id="1225476"/>
    <lineage>
        <taxon>Bacteria</taxon>
        <taxon>Pseudomonadati</taxon>
        <taxon>Pseudomonadota</taxon>
        <taxon>Gammaproteobacteria</taxon>
        <taxon>Legionellales</taxon>
        <taxon>Coxiellaceae</taxon>
        <taxon>Rickettsiella</taxon>
    </lineage>
</organism>
<evidence type="ECO:0000313" key="2">
    <source>
        <dbReference type="Proteomes" id="UP000183924"/>
    </source>
</evidence>
<accession>A0A1J8NJ11</accession>
<comment type="caution">
    <text evidence="1">The sequence shown here is derived from an EMBL/GenBank/DDBJ whole genome shotgun (WGS) entry which is preliminary data.</text>
</comment>
<protein>
    <submittedName>
        <fullName evidence="1">Uncharacterized protein</fullName>
    </submittedName>
</protein>
<dbReference type="OrthoDB" id="5659935at2"/>
<dbReference type="STRING" id="1225476.A1D18_03380"/>
<reference evidence="1 2" key="1">
    <citation type="submission" date="2016-03" db="EMBL/GenBank/DDBJ databases">
        <title>Comparative genomics of Rickettsiella.</title>
        <authorList>
            <person name="Chandler C."/>
            <person name="Wang Y."/>
        </authorList>
    </citation>
    <scope>NUCLEOTIDE SEQUENCE [LARGE SCALE GENOMIC DNA]</scope>
    <source>
        <strain evidence="1 2">RCFS May 2013</strain>
    </source>
</reference>
<sequence>MTKMTSLKILIAVLLVAIASLAYILLTRFFPSEEIFFMGFRPLTRALVLDLSIKNKDYPSFLPENSGFLVVHPTQSAEDHRDDILETRDIFALVEKTNKNTIQDTDSLYPELELLFLKKTPLGLRANYVTLSSLGVKSIFFNPEYLSNFSKIYQDKLPHAAGYAIMGDSSQRQIRDILVN</sequence>
<dbReference type="RefSeq" id="WP_071662412.1">
    <property type="nucleotide sequence ID" value="NZ_LUKY01000032.1"/>
</dbReference>
<keyword evidence="2" id="KW-1185">Reference proteome</keyword>
<name>A0A1J8NJ11_9COXI</name>
<dbReference type="Proteomes" id="UP000183924">
    <property type="component" value="Unassembled WGS sequence"/>
</dbReference>
<dbReference type="AlphaFoldDB" id="A0A1J8NJ11"/>
<gene>
    <name evidence="1" type="ORF">A1D18_03380</name>
</gene>